<feature type="transmembrane region" description="Helical" evidence="3">
    <location>
        <begin position="291"/>
        <end position="321"/>
    </location>
</feature>
<evidence type="ECO:0000256" key="2">
    <source>
        <dbReference type="SAM" id="MobiDB-lite"/>
    </source>
</evidence>
<feature type="transmembrane region" description="Helical" evidence="3">
    <location>
        <begin position="41"/>
        <end position="64"/>
    </location>
</feature>
<feature type="transmembrane region" description="Helical" evidence="3">
    <location>
        <begin position="6"/>
        <end position="21"/>
    </location>
</feature>
<dbReference type="PRINTS" id="PR01692">
    <property type="entry name" value="LIPOCALINIMR"/>
</dbReference>
<feature type="transmembrane region" description="Helical" evidence="3">
    <location>
        <begin position="341"/>
        <end position="365"/>
    </location>
</feature>
<gene>
    <name evidence="4" type="ORF">PACLA_8A002337</name>
</gene>
<dbReference type="InterPro" id="IPR006876">
    <property type="entry name" value="LMBR1-like_membr_prot"/>
</dbReference>
<evidence type="ECO:0000256" key="1">
    <source>
        <dbReference type="ARBA" id="ARBA00010487"/>
    </source>
</evidence>
<dbReference type="EMBL" id="CACRXK020006857">
    <property type="protein sequence ID" value="CAB4010645.1"/>
    <property type="molecule type" value="Genomic_DNA"/>
</dbReference>
<evidence type="ECO:0000256" key="3">
    <source>
        <dbReference type="SAM" id="Phobius"/>
    </source>
</evidence>
<reference evidence="4" key="1">
    <citation type="submission" date="2020-04" db="EMBL/GenBank/DDBJ databases">
        <authorList>
            <person name="Alioto T."/>
            <person name="Alioto T."/>
            <person name="Gomez Garrido J."/>
        </authorList>
    </citation>
    <scope>NUCLEOTIDE SEQUENCE</scope>
    <source>
        <strain evidence="4">A484AB</strain>
    </source>
</reference>
<feature type="transmembrane region" description="Helical" evidence="3">
    <location>
        <begin position="386"/>
        <end position="407"/>
    </location>
</feature>
<dbReference type="PANTHER" id="PTHR12625:SF0">
    <property type="entry name" value="PROTEIN LILIPOD"/>
    <property type="match status" value="1"/>
</dbReference>
<feature type="non-terminal residue" evidence="4">
    <location>
        <position position="472"/>
    </location>
</feature>
<proteinExistence type="inferred from homology"/>
<dbReference type="AlphaFoldDB" id="A0A7D9EJQ9"/>
<keyword evidence="3" id="KW-0812">Transmembrane</keyword>
<keyword evidence="3" id="KW-0472">Membrane</keyword>
<evidence type="ECO:0000313" key="4">
    <source>
        <dbReference type="EMBL" id="CAB4010645.1"/>
    </source>
</evidence>
<feature type="transmembrane region" description="Helical" evidence="3">
    <location>
        <begin position="427"/>
        <end position="446"/>
    </location>
</feature>
<name>A0A7D9EJQ9_PARCT</name>
<comment type="caution">
    <text evidence="4">The sequence shown here is derived from an EMBL/GenBank/DDBJ whole genome shotgun (WGS) entry which is preliminary data.</text>
</comment>
<feature type="transmembrane region" description="Helical" evidence="3">
    <location>
        <begin position="131"/>
        <end position="152"/>
    </location>
</feature>
<dbReference type="OrthoDB" id="5596951at2759"/>
<dbReference type="GO" id="GO:0004888">
    <property type="term" value="F:transmembrane signaling receptor activity"/>
    <property type="evidence" value="ECO:0007669"/>
    <property type="project" value="TreeGrafter"/>
</dbReference>
<sequence>IFLLTFIILYVVSYCLINIFRQRRDDIAQDIEDDWVYRISLWLCTFTLSVSIGAALLLPVSIVSNELLLMYQSSYYVKWLNSSLIHGFWNLIFLGSYLSLFVAIPFAYFFIESEGFAGSKKGIKARIYETFVVLGLLVIVVTSIVWVALGIVNSEYVFGPENEDGLWLPYLPFIYSCISCIGVFSLLIFTPVGLTRMFTVLEKYVVKPQFLSDIDAELYIIKMERQIINKKMKQTVRKRSTGVIPNGTGIQNGGSRSNVDHEESYKQLDEMEQEKKKLERRRDASSWQRNLVYPLCFLVLLLLTAISMAMVALNFLSLLFVDEALPMRASKVVIGKVSSSIMGKFGAVLEIILIFYLMAASLMGFYSLPWFAKLTPIVKNTPMTQVIANCVVLLVLSSALPVLARMLGITTFDLMGEFGRFDWLGNLHLIIIYNLWFEVATAVCLMKKLTAAVREALFERFKKPWKKLKSLV</sequence>
<dbReference type="Proteomes" id="UP001152795">
    <property type="component" value="Unassembled WGS sequence"/>
</dbReference>
<dbReference type="GO" id="GO:0007165">
    <property type="term" value="P:signal transduction"/>
    <property type="evidence" value="ECO:0007669"/>
    <property type="project" value="TreeGrafter"/>
</dbReference>
<comment type="similarity">
    <text evidence="1">Belongs to the LIMR family.</text>
</comment>
<protein>
    <submittedName>
        <fullName evidence="4">Uncharacterized protein</fullName>
    </submittedName>
</protein>
<organism evidence="4 5">
    <name type="scientific">Paramuricea clavata</name>
    <name type="common">Red gorgonian</name>
    <name type="synonym">Violescent sea-whip</name>
    <dbReference type="NCBI Taxonomy" id="317549"/>
    <lineage>
        <taxon>Eukaryota</taxon>
        <taxon>Metazoa</taxon>
        <taxon>Cnidaria</taxon>
        <taxon>Anthozoa</taxon>
        <taxon>Octocorallia</taxon>
        <taxon>Malacalcyonacea</taxon>
        <taxon>Plexauridae</taxon>
        <taxon>Paramuricea</taxon>
    </lineage>
</organism>
<dbReference type="GO" id="GO:0005886">
    <property type="term" value="C:plasma membrane"/>
    <property type="evidence" value="ECO:0007669"/>
    <property type="project" value="TreeGrafter"/>
</dbReference>
<feature type="transmembrane region" description="Helical" evidence="3">
    <location>
        <begin position="84"/>
        <end position="111"/>
    </location>
</feature>
<feature type="region of interest" description="Disordered" evidence="2">
    <location>
        <begin position="242"/>
        <end position="264"/>
    </location>
</feature>
<feature type="transmembrane region" description="Helical" evidence="3">
    <location>
        <begin position="172"/>
        <end position="194"/>
    </location>
</feature>
<dbReference type="Pfam" id="PF04791">
    <property type="entry name" value="LMBR1"/>
    <property type="match status" value="2"/>
</dbReference>
<keyword evidence="3" id="KW-1133">Transmembrane helix</keyword>
<accession>A0A7D9EJQ9</accession>
<keyword evidence="5" id="KW-1185">Reference proteome</keyword>
<dbReference type="InterPro" id="IPR008075">
    <property type="entry name" value="LIMR"/>
</dbReference>
<evidence type="ECO:0000313" key="5">
    <source>
        <dbReference type="Proteomes" id="UP001152795"/>
    </source>
</evidence>
<dbReference type="PANTHER" id="PTHR12625">
    <property type="entry name" value="LIPOCALIN-1 INTERACTING MEMBRANE RECEPTOR LIMR"/>
    <property type="match status" value="1"/>
</dbReference>